<evidence type="ECO:0000256" key="1">
    <source>
        <dbReference type="ARBA" id="ARBA00006594"/>
    </source>
</evidence>
<evidence type="ECO:0000256" key="6">
    <source>
        <dbReference type="ARBA" id="ARBA00047942"/>
    </source>
</evidence>
<dbReference type="PROSITE" id="PS00092">
    <property type="entry name" value="N6_MTASE"/>
    <property type="match status" value="1"/>
</dbReference>
<keyword evidence="5" id="KW-0949">S-adenosyl-L-methionine</keyword>
<dbReference type="InterPro" id="IPR012327">
    <property type="entry name" value="MeTrfase_D12"/>
</dbReference>
<dbReference type="InterPro" id="IPR012263">
    <property type="entry name" value="M_m6A_EcoRV"/>
</dbReference>
<dbReference type="EC" id="2.1.1.72" evidence="2"/>
<dbReference type="GO" id="GO:0032259">
    <property type="term" value="P:methylation"/>
    <property type="evidence" value="ECO:0007669"/>
    <property type="project" value="UniProtKB-KW"/>
</dbReference>
<dbReference type="Proteomes" id="UP000018850">
    <property type="component" value="Unassembled WGS sequence"/>
</dbReference>
<dbReference type="PIRSF" id="PIRSF000398">
    <property type="entry name" value="M_m6A_EcoRV"/>
    <property type="match status" value="1"/>
</dbReference>
<comment type="similarity">
    <text evidence="1">Belongs to the N(4)/N(6)-methyltransferase family.</text>
</comment>
<dbReference type="RefSeq" id="WP_051413538.1">
    <property type="nucleotide sequence ID" value="NZ_AYXY01000023.1"/>
</dbReference>
<dbReference type="REBASE" id="148060">
    <property type="entry name" value="M.ZamAD3ORF23490P"/>
</dbReference>
<dbReference type="PRINTS" id="PR00505">
    <property type="entry name" value="D12N6MTFRASE"/>
</dbReference>
<evidence type="ECO:0000256" key="5">
    <source>
        <dbReference type="ARBA" id="ARBA00022691"/>
    </source>
</evidence>
<name>W2UM57_9FLAO</name>
<protein>
    <recommendedName>
        <fullName evidence="2">site-specific DNA-methyltransferase (adenine-specific)</fullName>
        <ecNumber evidence="2">2.1.1.72</ecNumber>
    </recommendedName>
</protein>
<sequence length="306" mass="35801">MNYSPLRYPGGKSSLYDFLKKAVEINSISDGTYIECFAGGAGAAMKLLMLENVYDVILNDKDEFVFKFWKSILENTEEFNKLVYDTEVTLDEWDFRRRVLTDSEIKVDMSDLEIGFTAFFLNRCNRSGILNAGAIGGRNQVGKWKLDARYNKGLLISKIEKIAYYKDRIRLYNLDAIDFLKKIKKIDNGEKELFIYLDPPYVEQGDGLYREKFKELDHIKLSKYLQRSLGKYKWLVSYDDHKLINDCYKEVEKNIFEFNYFANKTKVGRELVICSKKFNVPQIYKHYSKEKRLEKSGVGLKEAHAI</sequence>
<keyword evidence="8" id="KW-1185">Reference proteome</keyword>
<dbReference type="SUPFAM" id="SSF53335">
    <property type="entry name" value="S-adenosyl-L-methionine-dependent methyltransferases"/>
    <property type="match status" value="1"/>
</dbReference>
<organism evidence="7 8">
    <name type="scientific">Zhouia amylolytica AD3</name>
    <dbReference type="NCBI Taxonomy" id="1286632"/>
    <lineage>
        <taxon>Bacteria</taxon>
        <taxon>Pseudomonadati</taxon>
        <taxon>Bacteroidota</taxon>
        <taxon>Flavobacteriia</taxon>
        <taxon>Flavobacteriales</taxon>
        <taxon>Flavobacteriaceae</taxon>
        <taxon>Zhouia</taxon>
    </lineage>
</organism>
<dbReference type="AlphaFoldDB" id="W2UM57"/>
<comment type="caution">
    <text evidence="7">The sequence shown here is derived from an EMBL/GenBank/DDBJ whole genome shotgun (WGS) entry which is preliminary data.</text>
</comment>
<dbReference type="InterPro" id="IPR029063">
    <property type="entry name" value="SAM-dependent_MTases_sf"/>
</dbReference>
<accession>W2UM57</accession>
<keyword evidence="3" id="KW-0489">Methyltransferase</keyword>
<dbReference type="eggNOG" id="COG0338">
    <property type="taxonomic scope" value="Bacteria"/>
</dbReference>
<keyword evidence="4" id="KW-0808">Transferase</keyword>
<dbReference type="PANTHER" id="PTHR30481">
    <property type="entry name" value="DNA ADENINE METHYLASE"/>
    <property type="match status" value="1"/>
</dbReference>
<dbReference type="GO" id="GO:0043565">
    <property type="term" value="F:sequence-specific DNA binding"/>
    <property type="evidence" value="ECO:0007669"/>
    <property type="project" value="TreeGrafter"/>
</dbReference>
<reference evidence="7 8" key="2">
    <citation type="journal article" date="2016" name="Genome Announc.">
        <title>Draft Genome Sequence of Zhouia amylolytica AD3, Isolated from Tidal Flat Sediment.</title>
        <authorList>
            <person name="Jia B."/>
            <person name="Jin H.M."/>
            <person name="Lee H.J."/>
            <person name="Jeon C.O."/>
        </authorList>
    </citation>
    <scope>NUCLEOTIDE SEQUENCE [LARGE SCALE GENOMIC DNA]</scope>
    <source>
        <strain evidence="7 8">AD3</strain>
    </source>
</reference>
<dbReference type="PANTHER" id="PTHR30481:SF2">
    <property type="entry name" value="SITE-SPECIFIC DNA-METHYLTRANSFERASE (ADENINE-SPECIFIC)"/>
    <property type="match status" value="1"/>
</dbReference>
<dbReference type="GO" id="GO:1904047">
    <property type="term" value="F:S-adenosyl-L-methionine binding"/>
    <property type="evidence" value="ECO:0007669"/>
    <property type="project" value="TreeGrafter"/>
</dbReference>
<comment type="catalytic activity">
    <reaction evidence="6">
        <text>a 2'-deoxyadenosine in DNA + S-adenosyl-L-methionine = an N(6)-methyl-2'-deoxyadenosine in DNA + S-adenosyl-L-homocysteine + H(+)</text>
        <dbReference type="Rhea" id="RHEA:15197"/>
        <dbReference type="Rhea" id="RHEA-COMP:12418"/>
        <dbReference type="Rhea" id="RHEA-COMP:12419"/>
        <dbReference type="ChEBI" id="CHEBI:15378"/>
        <dbReference type="ChEBI" id="CHEBI:57856"/>
        <dbReference type="ChEBI" id="CHEBI:59789"/>
        <dbReference type="ChEBI" id="CHEBI:90615"/>
        <dbReference type="ChEBI" id="CHEBI:90616"/>
        <dbReference type="EC" id="2.1.1.72"/>
    </reaction>
</comment>
<dbReference type="Pfam" id="PF02086">
    <property type="entry name" value="MethyltransfD12"/>
    <property type="match status" value="1"/>
</dbReference>
<gene>
    <name evidence="7" type="ORF">P278_23490</name>
</gene>
<evidence type="ECO:0000313" key="8">
    <source>
        <dbReference type="Proteomes" id="UP000018850"/>
    </source>
</evidence>
<dbReference type="InterPro" id="IPR023095">
    <property type="entry name" value="Ade_MeTrfase_dom_2"/>
</dbReference>
<dbReference type="InterPro" id="IPR002052">
    <property type="entry name" value="DNA_methylase_N6_adenine_CS"/>
</dbReference>
<evidence type="ECO:0000256" key="4">
    <source>
        <dbReference type="ARBA" id="ARBA00022679"/>
    </source>
</evidence>
<evidence type="ECO:0000313" key="7">
    <source>
        <dbReference type="EMBL" id="ETN94407.1"/>
    </source>
</evidence>
<proteinExistence type="inferred from homology"/>
<evidence type="ECO:0000256" key="2">
    <source>
        <dbReference type="ARBA" id="ARBA00011900"/>
    </source>
</evidence>
<evidence type="ECO:0000256" key="3">
    <source>
        <dbReference type="ARBA" id="ARBA00022603"/>
    </source>
</evidence>
<dbReference type="Gene3D" id="3.40.50.150">
    <property type="entry name" value="Vaccinia Virus protein VP39"/>
    <property type="match status" value="1"/>
</dbReference>
<dbReference type="GO" id="GO:0009007">
    <property type="term" value="F:site-specific DNA-methyltransferase (adenine-specific) activity"/>
    <property type="evidence" value="ECO:0007669"/>
    <property type="project" value="UniProtKB-EC"/>
</dbReference>
<dbReference type="Gene3D" id="1.10.1020.10">
    <property type="entry name" value="Adenine-specific Methyltransferase, Domain 2"/>
    <property type="match status" value="1"/>
</dbReference>
<reference evidence="8" key="1">
    <citation type="submission" date="2013-11" db="EMBL/GenBank/DDBJ databases">
        <title>Draft genome sequence from a member of Zhouia, isolated tidal flat.</title>
        <authorList>
            <person name="Jin H."/>
            <person name="Jeon C.O."/>
        </authorList>
    </citation>
    <scope>NUCLEOTIDE SEQUENCE [LARGE SCALE GENOMIC DNA]</scope>
    <source>
        <strain evidence="8">AD3</strain>
    </source>
</reference>
<dbReference type="GO" id="GO:0006298">
    <property type="term" value="P:mismatch repair"/>
    <property type="evidence" value="ECO:0007669"/>
    <property type="project" value="TreeGrafter"/>
</dbReference>
<dbReference type="EMBL" id="AYXY01000023">
    <property type="protein sequence ID" value="ETN94407.1"/>
    <property type="molecule type" value="Genomic_DNA"/>
</dbReference>
<dbReference type="GO" id="GO:0009307">
    <property type="term" value="P:DNA restriction-modification system"/>
    <property type="evidence" value="ECO:0007669"/>
    <property type="project" value="InterPro"/>
</dbReference>